<evidence type="ECO:0000313" key="2">
    <source>
        <dbReference type="Proteomes" id="UP000682843"/>
    </source>
</evidence>
<accession>A0ABX8A7N3</accession>
<keyword evidence="2" id="KW-1185">Reference proteome</keyword>
<organism evidence="1 2">
    <name type="scientific">Tardiphaga alba</name>
    <dbReference type="NCBI Taxonomy" id="340268"/>
    <lineage>
        <taxon>Bacteria</taxon>
        <taxon>Pseudomonadati</taxon>
        <taxon>Pseudomonadota</taxon>
        <taxon>Alphaproteobacteria</taxon>
        <taxon>Hyphomicrobiales</taxon>
        <taxon>Nitrobacteraceae</taxon>
        <taxon>Tardiphaga</taxon>
    </lineage>
</organism>
<dbReference type="SUPFAM" id="SSF53597">
    <property type="entry name" value="Dihydrofolate reductase-like"/>
    <property type="match status" value="1"/>
</dbReference>
<dbReference type="RefSeq" id="WP_211913299.1">
    <property type="nucleotide sequence ID" value="NZ_CP036498.1"/>
</dbReference>
<reference evidence="1 2" key="1">
    <citation type="submission" date="2019-02" db="EMBL/GenBank/DDBJ databases">
        <title>Emended description of the genus Rhodopseudomonas and description of Rhodopseudomonas albus sp. nov., a non-phototrophic, heavy-metal-tolerant bacterium isolated from garden soil.</title>
        <authorList>
            <person name="Bao Z."/>
            <person name="Cao W.W."/>
            <person name="Sato Y."/>
            <person name="Nishizawa T."/>
            <person name="Zhao J."/>
            <person name="Guo Y."/>
            <person name="Ohta H."/>
        </authorList>
    </citation>
    <scope>NUCLEOTIDE SEQUENCE [LARGE SCALE GENOMIC DNA]</scope>
    <source>
        <strain evidence="1 2">SK50-23</strain>
    </source>
</reference>
<proteinExistence type="predicted"/>
<sequence>MPITVEGYVIVSADGRLTDATNQQPDALRFKEDHRFFVDGLKRAALVVHGRNSGDGDPRTCVRRRLIVTRSVAAFALADDIPQAVYWNPAGASFEAAADAAGIADGSVAIIGGPAVYGLFLDRYDVFWLSEAHGVHLPDGQGCFPGVPAKSPHEVLASHGLTASETRVLDADNDVTVTAWRRS</sequence>
<dbReference type="EMBL" id="CP036498">
    <property type="protein sequence ID" value="QUS39749.1"/>
    <property type="molecule type" value="Genomic_DNA"/>
</dbReference>
<protein>
    <submittedName>
        <fullName evidence="1">Dihydrofolate reductase</fullName>
    </submittedName>
</protein>
<gene>
    <name evidence="1" type="ORF">RPMA_13545</name>
</gene>
<dbReference type="Proteomes" id="UP000682843">
    <property type="component" value="Chromosome"/>
</dbReference>
<evidence type="ECO:0000313" key="1">
    <source>
        <dbReference type="EMBL" id="QUS39749.1"/>
    </source>
</evidence>
<dbReference type="InterPro" id="IPR024072">
    <property type="entry name" value="DHFR-like_dom_sf"/>
</dbReference>
<name>A0ABX8A7N3_9BRAD</name>
<dbReference type="Gene3D" id="3.40.430.10">
    <property type="entry name" value="Dihydrofolate Reductase, subunit A"/>
    <property type="match status" value="1"/>
</dbReference>